<evidence type="ECO:0000256" key="3">
    <source>
        <dbReference type="SAM" id="SignalP"/>
    </source>
</evidence>
<comment type="caution">
    <text evidence="2">Lacks conserved residue(s) required for the propagation of feature annotation.</text>
</comment>
<evidence type="ECO:0000256" key="2">
    <source>
        <dbReference type="PROSITE-ProRule" id="PRU00500"/>
    </source>
</evidence>
<dbReference type="CDD" id="cd00191">
    <property type="entry name" value="TY"/>
    <property type="match status" value="1"/>
</dbReference>
<dbReference type="Gene3D" id="4.10.800.10">
    <property type="entry name" value="Thyroglobulin type-1"/>
    <property type="match status" value="1"/>
</dbReference>
<proteinExistence type="evidence at transcript level"/>
<evidence type="ECO:0000313" key="5">
    <source>
        <dbReference type="EMBL" id="ADV40327.1"/>
    </source>
</evidence>
<keyword evidence="3" id="KW-0732">Signal</keyword>
<feature type="chain" id="PRO_5003216603" description="Thyroglobulin type-1 domain-containing protein" evidence="3">
    <location>
        <begin position="20"/>
        <end position="92"/>
    </location>
</feature>
<dbReference type="InterPro" id="IPR036857">
    <property type="entry name" value="Thyroglobulin_1_sf"/>
</dbReference>
<dbReference type="InterPro" id="IPR000716">
    <property type="entry name" value="Thyroglobulin_1"/>
</dbReference>
<name>E7D1T3_LATHE</name>
<dbReference type="SUPFAM" id="SSF57610">
    <property type="entry name" value="Thyroglobulin type-1 domain"/>
    <property type="match status" value="1"/>
</dbReference>
<reference evidence="5" key="2">
    <citation type="submission" date="2011-01" db="EMBL/GenBank/DDBJ databases">
        <title>Identification of Proteins Involved in Black Widow Spider Wrapping Silk Fibers.</title>
        <authorList>
            <person name="Nguyen A."/>
            <person name="Verduzco A."/>
            <person name="Vierra C."/>
        </authorList>
    </citation>
    <scope>NUCLEOTIDE SEQUENCE</scope>
</reference>
<accession>E7D1T3</accession>
<dbReference type="PROSITE" id="PS00484">
    <property type="entry name" value="THYROGLOBULIN_1_1"/>
    <property type="match status" value="1"/>
</dbReference>
<evidence type="ECO:0000256" key="1">
    <source>
        <dbReference type="ARBA" id="ARBA00023157"/>
    </source>
</evidence>
<dbReference type="Pfam" id="PF00086">
    <property type="entry name" value="Thyroglobulin_1"/>
    <property type="match status" value="1"/>
</dbReference>
<feature type="domain" description="Thyroglobulin type-1" evidence="4">
    <location>
        <begin position="20"/>
        <end position="85"/>
    </location>
</feature>
<dbReference type="PROSITE" id="PS51162">
    <property type="entry name" value="THYROGLOBULIN_1_2"/>
    <property type="match status" value="1"/>
</dbReference>
<evidence type="ECO:0000259" key="4">
    <source>
        <dbReference type="PROSITE" id="PS51162"/>
    </source>
</evidence>
<reference evidence="5" key="1">
    <citation type="submission" date="2010-07" db="EMBL/GenBank/DDBJ databases">
        <authorList>
            <person name="Chiang T."/>
            <person name="Verduzco A."/>
            <person name="Nguyen A."/>
            <person name="Vierra C."/>
        </authorList>
    </citation>
    <scope>NUCLEOTIDE SEQUENCE</scope>
</reference>
<sequence>MKLTTTIILLCSVMVTIYAETKCQQKAREARQWIKVIKDFFVPACRPDGSFKSMQCNWHGCYCVDTEGTANTAAVPRNKIETLPCYKPWWEM</sequence>
<keyword evidence="1" id="KW-1015">Disulfide bond</keyword>
<organism evidence="5">
    <name type="scientific">Latrodectus hesperus</name>
    <name type="common">Western black widow spider</name>
    <dbReference type="NCBI Taxonomy" id="256737"/>
    <lineage>
        <taxon>Eukaryota</taxon>
        <taxon>Metazoa</taxon>
        <taxon>Ecdysozoa</taxon>
        <taxon>Arthropoda</taxon>
        <taxon>Chelicerata</taxon>
        <taxon>Arachnida</taxon>
        <taxon>Araneae</taxon>
        <taxon>Araneomorphae</taxon>
        <taxon>Entelegynae</taxon>
        <taxon>Araneoidea</taxon>
        <taxon>Theridiidae</taxon>
        <taxon>Latrodectus</taxon>
    </lineage>
</organism>
<feature type="signal peptide" evidence="3">
    <location>
        <begin position="1"/>
        <end position="19"/>
    </location>
</feature>
<protein>
    <recommendedName>
        <fullName evidence="4">Thyroglobulin type-1 domain-containing protein</fullName>
    </recommendedName>
</protein>
<dbReference type="EMBL" id="HQ006037">
    <property type="protein sequence ID" value="ADV40327.1"/>
    <property type="molecule type" value="mRNA"/>
</dbReference>
<dbReference type="AlphaFoldDB" id="E7D1T3"/>